<dbReference type="GO" id="GO:0047429">
    <property type="term" value="F:nucleoside triphosphate diphosphatase activity"/>
    <property type="evidence" value="ECO:0007669"/>
    <property type="project" value="UniProtKB-EC"/>
</dbReference>
<dbReference type="EC" id="3.6.1.9" evidence="3"/>
<comment type="function">
    <text evidence="3">Nucleoside triphosphate pyrophosphatase that hydrolyzes dTTP and UTP. May have a dual role in cell division arrest and in preventing the incorporation of modified nucleotides into cellular nucleic acids.</text>
</comment>
<dbReference type="NCBIfam" id="TIGR00172">
    <property type="entry name" value="maf"/>
    <property type="match status" value="1"/>
</dbReference>
<dbReference type="InterPro" id="IPR029001">
    <property type="entry name" value="ITPase-like_fam"/>
</dbReference>
<organism evidence="4 6">
    <name type="scientific">Coprococcus catus</name>
    <dbReference type="NCBI Taxonomy" id="116085"/>
    <lineage>
        <taxon>Bacteria</taxon>
        <taxon>Bacillati</taxon>
        <taxon>Bacillota</taxon>
        <taxon>Clostridia</taxon>
        <taxon>Lachnospirales</taxon>
        <taxon>Lachnospiraceae</taxon>
        <taxon>Coprococcus</taxon>
    </lineage>
</organism>
<dbReference type="RefSeq" id="WP_015515104.1">
    <property type="nucleotide sequence ID" value="NZ_JAJCNA010000053.1"/>
</dbReference>
<name>A0A3E2TIZ4_9FIRM</name>
<comment type="similarity">
    <text evidence="3">Belongs to the Maf family. YhdE subfamily.</text>
</comment>
<comment type="caution">
    <text evidence="3">Lacks conserved residue(s) required for the propagation of feature annotation.</text>
</comment>
<feature type="active site" description="Proton acceptor" evidence="3">
    <location>
        <position position="69"/>
    </location>
</feature>
<dbReference type="PANTHER" id="PTHR43213">
    <property type="entry name" value="BIFUNCTIONAL DTTP/UTP PYROPHOSPHATASE/METHYLTRANSFERASE PROTEIN-RELATED"/>
    <property type="match status" value="1"/>
</dbReference>
<protein>
    <recommendedName>
        <fullName evidence="3">dTTP/UTP pyrophosphatase</fullName>
        <shortName evidence="3">dTTPase/UTPase</shortName>
        <ecNumber evidence="3">3.6.1.9</ecNumber>
    </recommendedName>
    <alternativeName>
        <fullName evidence="3">Nucleoside triphosphate pyrophosphatase</fullName>
    </alternativeName>
    <alternativeName>
        <fullName evidence="3">Nucleotide pyrophosphatase</fullName>
        <shortName evidence="3">Nucleotide PPase</shortName>
    </alternativeName>
</protein>
<feature type="site" description="Important for substrate specificity" evidence="3">
    <location>
        <position position="156"/>
    </location>
</feature>
<dbReference type="CDD" id="cd00555">
    <property type="entry name" value="Maf"/>
    <property type="match status" value="1"/>
</dbReference>
<keyword evidence="2 3" id="KW-0378">Hydrolase</keyword>
<evidence type="ECO:0000313" key="7">
    <source>
        <dbReference type="Proteomes" id="UP000261231"/>
    </source>
</evidence>
<dbReference type="GO" id="GO:0005737">
    <property type="term" value="C:cytoplasm"/>
    <property type="evidence" value="ECO:0007669"/>
    <property type="project" value="UniProtKB-SubCell"/>
</dbReference>
<dbReference type="InterPro" id="IPR003697">
    <property type="entry name" value="Maf-like"/>
</dbReference>
<evidence type="ECO:0000313" key="6">
    <source>
        <dbReference type="Proteomes" id="UP000260773"/>
    </source>
</evidence>
<keyword evidence="7" id="KW-1185">Reference proteome</keyword>
<dbReference type="Gene3D" id="3.90.950.10">
    <property type="match status" value="1"/>
</dbReference>
<gene>
    <name evidence="4" type="primary">maf</name>
    <name evidence="4" type="ORF">DW070_12750</name>
    <name evidence="5" type="ORF">DW747_09330</name>
</gene>
<evidence type="ECO:0000256" key="2">
    <source>
        <dbReference type="ARBA" id="ARBA00022801"/>
    </source>
</evidence>
<sequence length="196" mass="21948">MRKIILASASPRRSELMKQAGLDFDVCVSTKEEKKGPWEPEEMVRRLSRQKAQDVAERYAEDCIIVGADTVVSCDQEILGKPANDQDAFRMLHMLQGRTHEVYTGVTVIEGSADVRKETVFAEKTEVTMYPMTDKMIWDYIRTGEPADKAGAYGIQGRAAVFIRSIHGDYNNVVGLPVAALWQYLNSGKEENDATL</sequence>
<comment type="caution">
    <text evidence="4">The sequence shown here is derived from an EMBL/GenBank/DDBJ whole genome shotgun (WGS) entry which is preliminary data.</text>
</comment>
<keyword evidence="3" id="KW-0963">Cytoplasm</keyword>
<dbReference type="HAMAP" id="MF_00528">
    <property type="entry name" value="Maf"/>
    <property type="match status" value="1"/>
</dbReference>
<feature type="site" description="Important for substrate specificity" evidence="3">
    <location>
        <position position="70"/>
    </location>
</feature>
<comment type="catalytic activity">
    <reaction evidence="3">
        <text>dTTP + H2O = dTMP + diphosphate + H(+)</text>
        <dbReference type="Rhea" id="RHEA:28534"/>
        <dbReference type="ChEBI" id="CHEBI:15377"/>
        <dbReference type="ChEBI" id="CHEBI:15378"/>
        <dbReference type="ChEBI" id="CHEBI:33019"/>
        <dbReference type="ChEBI" id="CHEBI:37568"/>
        <dbReference type="ChEBI" id="CHEBI:63528"/>
        <dbReference type="EC" id="3.6.1.9"/>
    </reaction>
</comment>
<dbReference type="EMBL" id="QVFD01000008">
    <property type="protein sequence ID" value="RGC46724.1"/>
    <property type="molecule type" value="Genomic_DNA"/>
</dbReference>
<dbReference type="AlphaFoldDB" id="A0A3E2TIZ4"/>
<evidence type="ECO:0000256" key="3">
    <source>
        <dbReference type="HAMAP-Rule" id="MF_00528"/>
    </source>
</evidence>
<proteinExistence type="inferred from homology"/>
<dbReference type="OrthoDB" id="9807767at2"/>
<dbReference type="Proteomes" id="UP000261231">
    <property type="component" value="Unassembled WGS sequence"/>
</dbReference>
<keyword evidence="3" id="KW-0546">Nucleotide metabolism</keyword>
<comment type="catalytic activity">
    <reaction evidence="3">
        <text>UTP + H2O = UMP + diphosphate + H(+)</text>
        <dbReference type="Rhea" id="RHEA:29395"/>
        <dbReference type="ChEBI" id="CHEBI:15377"/>
        <dbReference type="ChEBI" id="CHEBI:15378"/>
        <dbReference type="ChEBI" id="CHEBI:33019"/>
        <dbReference type="ChEBI" id="CHEBI:46398"/>
        <dbReference type="ChEBI" id="CHEBI:57865"/>
        <dbReference type="EC" id="3.6.1.9"/>
    </reaction>
</comment>
<feature type="site" description="Important for substrate specificity" evidence="3">
    <location>
        <position position="12"/>
    </location>
</feature>
<comment type="cofactor">
    <cofactor evidence="1 3">
        <name>a divalent metal cation</name>
        <dbReference type="ChEBI" id="CHEBI:60240"/>
    </cofactor>
</comment>
<dbReference type="SUPFAM" id="SSF52972">
    <property type="entry name" value="ITPase-like"/>
    <property type="match status" value="1"/>
</dbReference>
<evidence type="ECO:0000313" key="4">
    <source>
        <dbReference type="EMBL" id="RGB76796.1"/>
    </source>
</evidence>
<dbReference type="GO" id="GO:0009117">
    <property type="term" value="P:nucleotide metabolic process"/>
    <property type="evidence" value="ECO:0007669"/>
    <property type="project" value="UniProtKB-KW"/>
</dbReference>
<dbReference type="EMBL" id="QVEP01000037">
    <property type="protein sequence ID" value="RGB76796.1"/>
    <property type="molecule type" value="Genomic_DNA"/>
</dbReference>
<dbReference type="Pfam" id="PF02545">
    <property type="entry name" value="Maf"/>
    <property type="match status" value="1"/>
</dbReference>
<accession>A0A3E2TIZ4</accession>
<reference evidence="6 7" key="1">
    <citation type="submission" date="2018-08" db="EMBL/GenBank/DDBJ databases">
        <title>A genome reference for cultivated species of the human gut microbiota.</title>
        <authorList>
            <person name="Zou Y."/>
            <person name="Xue W."/>
            <person name="Luo G."/>
        </authorList>
    </citation>
    <scope>NUCLEOTIDE SEQUENCE [LARGE SCALE GENOMIC DNA]</scope>
    <source>
        <strain evidence="4 6">AF45-17</strain>
        <strain evidence="5 7">AM28-39</strain>
    </source>
</reference>
<dbReference type="Proteomes" id="UP000260773">
    <property type="component" value="Unassembled WGS sequence"/>
</dbReference>
<evidence type="ECO:0000256" key="1">
    <source>
        <dbReference type="ARBA" id="ARBA00001968"/>
    </source>
</evidence>
<evidence type="ECO:0000313" key="5">
    <source>
        <dbReference type="EMBL" id="RGC46724.1"/>
    </source>
</evidence>
<comment type="subcellular location">
    <subcellularLocation>
        <location evidence="3">Cytoplasm</location>
    </subcellularLocation>
</comment>
<dbReference type="PIRSF" id="PIRSF006305">
    <property type="entry name" value="Maf"/>
    <property type="match status" value="1"/>
</dbReference>
<dbReference type="PANTHER" id="PTHR43213:SF5">
    <property type="entry name" value="BIFUNCTIONAL DTTP_UTP PYROPHOSPHATASE_METHYLTRANSFERASE PROTEIN-RELATED"/>
    <property type="match status" value="1"/>
</dbReference>